<keyword evidence="1" id="KW-0472">Membrane</keyword>
<accession>A0A252CB40</accession>
<feature type="transmembrane region" description="Helical" evidence="1">
    <location>
        <begin position="34"/>
        <end position="53"/>
    </location>
</feature>
<name>A0A252CB40_9LACT</name>
<dbReference type="EMBL" id="MUIZ01000006">
    <property type="protein sequence ID" value="OUK03797.1"/>
    <property type="molecule type" value="Genomic_DNA"/>
</dbReference>
<gene>
    <name evidence="2" type="ORF">BZZ03_09085</name>
</gene>
<dbReference type="Proteomes" id="UP000194606">
    <property type="component" value="Unassembled WGS sequence"/>
</dbReference>
<organism evidence="2 3">
    <name type="scientific">Lactococcus petauri</name>
    <dbReference type="NCBI Taxonomy" id="1940789"/>
    <lineage>
        <taxon>Bacteria</taxon>
        <taxon>Bacillati</taxon>
        <taxon>Bacillota</taxon>
        <taxon>Bacilli</taxon>
        <taxon>Lactobacillales</taxon>
        <taxon>Streptococcaceae</taxon>
        <taxon>Lactococcus</taxon>
    </lineage>
</organism>
<comment type="caution">
    <text evidence="2">The sequence shown here is derived from an EMBL/GenBank/DDBJ whole genome shotgun (WGS) entry which is preliminary data.</text>
</comment>
<protein>
    <submittedName>
        <fullName evidence="2">Uncharacterized protein</fullName>
    </submittedName>
</protein>
<sequence length="175" mass="21509">MKIKSEISKEELERLIPQLKKVCRKKGKKEIIHSWLWLLFTVPYCIWFFQFLLRNIHDSPLWTFQSWLFIFLFIINLVVFFVAIALVYGMLFYPIYLKKVPKEDTVFEMDLTEDYKKTIRHVVLLEDYIFIQSLHKMQTRYFILRNDDHLIFDELRRELVPRGKSKLKYKCFEDK</sequence>
<proteinExistence type="predicted"/>
<dbReference type="AlphaFoldDB" id="A0A252CB40"/>
<keyword evidence="1" id="KW-0812">Transmembrane</keyword>
<feature type="transmembrane region" description="Helical" evidence="1">
    <location>
        <begin position="65"/>
        <end position="93"/>
    </location>
</feature>
<reference evidence="2 3" key="1">
    <citation type="submission" date="2017-02" db="EMBL/GenBank/DDBJ databases">
        <authorList>
            <person name="Peterson S.W."/>
        </authorList>
    </citation>
    <scope>NUCLEOTIDE SEQUENCE [LARGE SCALE GENOMIC DNA]</scope>
    <source>
        <strain evidence="2">159469</strain>
    </source>
</reference>
<dbReference type="RefSeq" id="WP_086583074.1">
    <property type="nucleotide sequence ID" value="NZ_MUIZ01000006.1"/>
</dbReference>
<evidence type="ECO:0000313" key="3">
    <source>
        <dbReference type="Proteomes" id="UP000194606"/>
    </source>
</evidence>
<keyword evidence="1" id="KW-1133">Transmembrane helix</keyword>
<evidence type="ECO:0000256" key="1">
    <source>
        <dbReference type="SAM" id="Phobius"/>
    </source>
</evidence>
<evidence type="ECO:0000313" key="2">
    <source>
        <dbReference type="EMBL" id="OUK03797.1"/>
    </source>
</evidence>